<keyword evidence="9 21" id="KW-0472">Membrane</keyword>
<dbReference type="Gene3D" id="1.20.120.550">
    <property type="entry name" value="Membrane associated eicosanoid/glutathione metabolism-like domain"/>
    <property type="match status" value="1"/>
</dbReference>
<evidence type="ECO:0000256" key="6">
    <source>
        <dbReference type="ARBA" id="ARBA00023002"/>
    </source>
</evidence>
<dbReference type="FunFam" id="1.20.120.550:FF:000004">
    <property type="entry name" value="Microsomal glutathione S-transferase 3"/>
    <property type="match status" value="1"/>
</dbReference>
<evidence type="ECO:0000256" key="11">
    <source>
        <dbReference type="ARBA" id="ARBA00023239"/>
    </source>
</evidence>
<comment type="subcellular location">
    <subcellularLocation>
        <location evidence="1">Mitochondrion outer membrane</location>
        <topology evidence="1">Multi-pass membrane protein</topology>
    </subcellularLocation>
</comment>
<keyword evidence="23" id="KW-1185">Reference proteome</keyword>
<evidence type="ECO:0000256" key="9">
    <source>
        <dbReference type="ARBA" id="ARBA00023136"/>
    </source>
</evidence>
<evidence type="ECO:0000256" key="16">
    <source>
        <dbReference type="ARBA" id="ARBA00049298"/>
    </source>
</evidence>
<evidence type="ECO:0000313" key="22">
    <source>
        <dbReference type="EMBL" id="KAF6160733.1"/>
    </source>
</evidence>
<keyword evidence="4" id="KW-1000">Mitochondrion outer membrane</keyword>
<keyword evidence="12" id="KW-0449">Lipoprotein</keyword>
<dbReference type="EC" id="4.4.1.20" evidence="15"/>
<evidence type="ECO:0000256" key="18">
    <source>
        <dbReference type="ARBA" id="ARBA00069748"/>
    </source>
</evidence>
<evidence type="ECO:0000256" key="3">
    <source>
        <dbReference type="ARBA" id="ARBA00022692"/>
    </source>
</evidence>
<dbReference type="GO" id="GO:0006629">
    <property type="term" value="P:lipid metabolic process"/>
    <property type="evidence" value="ECO:0007669"/>
    <property type="project" value="UniProtKB-KW"/>
</dbReference>
<evidence type="ECO:0000256" key="8">
    <source>
        <dbReference type="ARBA" id="ARBA00023128"/>
    </source>
</evidence>
<dbReference type="AlphaFoldDB" id="A0A7J7N0S0"/>
<dbReference type="PANTHER" id="PTHR10250:SF22">
    <property type="entry name" value="MICROSOMAL GLUTATHIONE S-TRANSFERASE"/>
    <property type="match status" value="1"/>
</dbReference>
<evidence type="ECO:0000256" key="21">
    <source>
        <dbReference type="SAM" id="Phobius"/>
    </source>
</evidence>
<dbReference type="GO" id="GO:0006691">
    <property type="term" value="P:leukotriene metabolic process"/>
    <property type="evidence" value="ECO:0007669"/>
    <property type="project" value="UniProtKB-ARBA"/>
</dbReference>
<evidence type="ECO:0000256" key="4">
    <source>
        <dbReference type="ARBA" id="ARBA00022787"/>
    </source>
</evidence>
<dbReference type="Proteomes" id="UP000541444">
    <property type="component" value="Unassembled WGS sequence"/>
</dbReference>
<comment type="pathway">
    <text evidence="14">Lipid metabolism; arachidonate metabolism.</text>
</comment>
<keyword evidence="3 21" id="KW-0812">Transmembrane</keyword>
<accession>A0A7J7N0S0</accession>
<dbReference type="Pfam" id="PF01124">
    <property type="entry name" value="MAPEG"/>
    <property type="match status" value="1"/>
</dbReference>
<feature type="transmembrane region" description="Helical" evidence="21">
    <location>
        <begin position="144"/>
        <end position="161"/>
    </location>
</feature>
<dbReference type="GO" id="GO:0005741">
    <property type="term" value="C:mitochondrial outer membrane"/>
    <property type="evidence" value="ECO:0007669"/>
    <property type="project" value="UniProtKB-SubCell"/>
</dbReference>
<dbReference type="PANTHER" id="PTHR10250">
    <property type="entry name" value="MICROSOMAL GLUTATHIONE S-TRANSFERASE"/>
    <property type="match status" value="1"/>
</dbReference>
<evidence type="ECO:0000256" key="20">
    <source>
        <dbReference type="ARBA" id="ARBA00076908"/>
    </source>
</evidence>
<feature type="transmembrane region" description="Helical" evidence="21">
    <location>
        <begin position="12"/>
        <end position="31"/>
    </location>
</feature>
<dbReference type="OrthoDB" id="410651at2759"/>
<keyword evidence="7" id="KW-0443">Lipid metabolism</keyword>
<evidence type="ECO:0000256" key="12">
    <source>
        <dbReference type="ARBA" id="ARBA00023288"/>
    </source>
</evidence>
<dbReference type="InterPro" id="IPR001129">
    <property type="entry name" value="Membr-assoc_MAPEG"/>
</dbReference>
<proteinExistence type="predicted"/>
<evidence type="ECO:0000256" key="7">
    <source>
        <dbReference type="ARBA" id="ARBA00023098"/>
    </source>
</evidence>
<protein>
    <recommendedName>
        <fullName evidence="18">Glutathione S-transferase 3, mitochondrial</fullName>
        <ecNumber evidence="15">4.4.1.20</ecNumber>
    </recommendedName>
    <alternativeName>
        <fullName evidence="19">Glutathione peroxidase MGST3</fullName>
    </alternativeName>
    <alternativeName>
        <fullName evidence="20">LTC4 synthase MGST3</fullName>
    </alternativeName>
</protein>
<organism evidence="22 23">
    <name type="scientific">Kingdonia uniflora</name>
    <dbReference type="NCBI Taxonomy" id="39325"/>
    <lineage>
        <taxon>Eukaryota</taxon>
        <taxon>Viridiplantae</taxon>
        <taxon>Streptophyta</taxon>
        <taxon>Embryophyta</taxon>
        <taxon>Tracheophyta</taxon>
        <taxon>Spermatophyta</taxon>
        <taxon>Magnoliopsida</taxon>
        <taxon>Ranunculales</taxon>
        <taxon>Circaeasteraceae</taxon>
        <taxon>Kingdonia</taxon>
    </lineage>
</organism>
<keyword evidence="10" id="KW-0564">Palmitate</keyword>
<evidence type="ECO:0000256" key="19">
    <source>
        <dbReference type="ARBA" id="ARBA00075145"/>
    </source>
</evidence>
<evidence type="ECO:0000256" key="17">
    <source>
        <dbReference type="ARBA" id="ARBA00051411"/>
    </source>
</evidence>
<dbReference type="GO" id="GO:0004364">
    <property type="term" value="F:glutathione transferase activity"/>
    <property type="evidence" value="ECO:0007669"/>
    <property type="project" value="TreeGrafter"/>
</dbReference>
<evidence type="ECO:0000256" key="2">
    <source>
        <dbReference type="ARBA" id="ARBA00022679"/>
    </source>
</evidence>
<evidence type="ECO:0000256" key="14">
    <source>
        <dbReference type="ARBA" id="ARBA00037916"/>
    </source>
</evidence>
<keyword evidence="8" id="KW-0496">Mitochondrion</keyword>
<evidence type="ECO:0000256" key="15">
    <source>
        <dbReference type="ARBA" id="ARBA00039056"/>
    </source>
</evidence>
<keyword evidence="11" id="KW-0456">Lyase</keyword>
<evidence type="ECO:0000313" key="23">
    <source>
        <dbReference type="Proteomes" id="UP000541444"/>
    </source>
</evidence>
<feature type="transmembrane region" description="Helical" evidence="21">
    <location>
        <begin position="77"/>
        <end position="99"/>
    </location>
</feature>
<comment type="catalytic activity">
    <reaction evidence="17">
        <text>15-deoxy-Delta(12,14)-prostaglandin J2 + glutathione = 15-deoxy-Delta(12,14)-prostaglandin J2-S-(R)-glutathione</text>
        <dbReference type="Rhea" id="RHEA:75963"/>
        <dbReference type="ChEBI" id="CHEBI:57925"/>
        <dbReference type="ChEBI" id="CHEBI:85236"/>
        <dbReference type="ChEBI" id="CHEBI:194498"/>
    </reaction>
    <physiologicalReaction direction="left-to-right" evidence="17">
        <dbReference type="Rhea" id="RHEA:75964"/>
    </physiologicalReaction>
</comment>
<gene>
    <name evidence="22" type="ORF">GIB67_035934</name>
</gene>
<sequence length="167" mass="19339">MANSLELFPKEFGFVVLVLVFYSLFNMWMAFQVGKARKKYKVFYPTLYALESDNKDAKLFNCVQRGHQNSLEMMPNLYALLILGGLKHPEVSAGLGLVYTVGRYFYFKGYSTGDPNNRMKLGFVLVSYHFIVSIKFIKFFEILVFEYVGYVGAYNLLYFIWGQPSDD</sequence>
<name>A0A7J7N0S0_9MAGN</name>
<comment type="caution">
    <text evidence="22">The sequence shown here is derived from an EMBL/GenBank/DDBJ whole genome shotgun (WGS) entry which is preliminary data.</text>
</comment>
<dbReference type="GO" id="GO:0005783">
    <property type="term" value="C:endoplasmic reticulum"/>
    <property type="evidence" value="ECO:0007669"/>
    <property type="project" value="TreeGrafter"/>
</dbReference>
<dbReference type="InterPro" id="IPR050997">
    <property type="entry name" value="MAPEG"/>
</dbReference>
<evidence type="ECO:0000256" key="5">
    <source>
        <dbReference type="ARBA" id="ARBA00022989"/>
    </source>
</evidence>
<keyword evidence="2" id="KW-0808">Transferase</keyword>
<comment type="pathway">
    <text evidence="13">Lipid metabolism; leukotriene C4 biosynthesis.</text>
</comment>
<evidence type="ECO:0000256" key="1">
    <source>
        <dbReference type="ARBA" id="ARBA00004374"/>
    </source>
</evidence>
<dbReference type="GO" id="GO:0004602">
    <property type="term" value="F:glutathione peroxidase activity"/>
    <property type="evidence" value="ECO:0007669"/>
    <property type="project" value="TreeGrafter"/>
</dbReference>
<dbReference type="GO" id="GO:0004464">
    <property type="term" value="F:leukotriene-C4 synthase activity"/>
    <property type="evidence" value="ECO:0007669"/>
    <property type="project" value="UniProtKB-EC"/>
</dbReference>
<evidence type="ECO:0000256" key="13">
    <source>
        <dbReference type="ARBA" id="ARBA00037884"/>
    </source>
</evidence>
<reference evidence="22 23" key="1">
    <citation type="journal article" date="2020" name="IScience">
        <title>Genome Sequencing of the Endangered Kingdonia uniflora (Circaeasteraceae, Ranunculales) Reveals Potential Mechanisms of Evolutionary Specialization.</title>
        <authorList>
            <person name="Sun Y."/>
            <person name="Deng T."/>
            <person name="Zhang A."/>
            <person name="Moore M.J."/>
            <person name="Landis J.B."/>
            <person name="Lin N."/>
            <person name="Zhang H."/>
            <person name="Zhang X."/>
            <person name="Huang J."/>
            <person name="Zhang X."/>
            <person name="Sun H."/>
            <person name="Wang H."/>
        </authorList>
    </citation>
    <scope>NUCLEOTIDE SEQUENCE [LARGE SCALE GENOMIC DNA]</scope>
    <source>
        <strain evidence="22">TB1705</strain>
        <tissue evidence="22">Leaf</tissue>
    </source>
</reference>
<keyword evidence="5 21" id="KW-1133">Transmembrane helix</keyword>
<dbReference type="InterPro" id="IPR023352">
    <property type="entry name" value="MAPEG-like_dom_sf"/>
</dbReference>
<dbReference type="EMBL" id="JACGCM010001155">
    <property type="protein sequence ID" value="KAF6160733.1"/>
    <property type="molecule type" value="Genomic_DNA"/>
</dbReference>
<dbReference type="SUPFAM" id="SSF161084">
    <property type="entry name" value="MAPEG domain-like"/>
    <property type="match status" value="1"/>
</dbReference>
<evidence type="ECO:0000256" key="10">
    <source>
        <dbReference type="ARBA" id="ARBA00023139"/>
    </source>
</evidence>
<keyword evidence="6" id="KW-0560">Oxidoreductase</keyword>
<comment type="catalytic activity">
    <reaction evidence="16">
        <text>leukotriene C4 = leukotriene A4 + glutathione</text>
        <dbReference type="Rhea" id="RHEA:17617"/>
        <dbReference type="ChEBI" id="CHEBI:57463"/>
        <dbReference type="ChEBI" id="CHEBI:57925"/>
        <dbReference type="ChEBI" id="CHEBI:57973"/>
        <dbReference type="EC" id="4.4.1.20"/>
    </reaction>
    <physiologicalReaction direction="right-to-left" evidence="16">
        <dbReference type="Rhea" id="RHEA:17619"/>
    </physiologicalReaction>
</comment>
<dbReference type="GO" id="GO:0005635">
    <property type="term" value="C:nuclear envelope"/>
    <property type="evidence" value="ECO:0007669"/>
    <property type="project" value="TreeGrafter"/>
</dbReference>